<sequence length="129" mass="14846">MSLTRARQLRAAQTPAERRFWQIIYTLRKSGFHFRRQAQIGPYYADFVCHHAALIVEIDGDTHGTIAAARHDTRRTYYLKSRGYEVVRFTNSDVLGNPDGVFTTLSDVLKHRTPATPRKGERIDWKSPA</sequence>
<feature type="domain" description="DUF559" evidence="1">
    <location>
        <begin position="4"/>
        <end position="108"/>
    </location>
</feature>
<dbReference type="RefSeq" id="WP_046138913.1">
    <property type="nucleotide sequence ID" value="NZ_LANJ01000046.1"/>
</dbReference>
<dbReference type="Proteomes" id="UP000033411">
    <property type="component" value="Unassembled WGS sequence"/>
</dbReference>
<dbReference type="InterPro" id="IPR011335">
    <property type="entry name" value="Restrct_endonuc-II-like"/>
</dbReference>
<dbReference type="Gene3D" id="3.40.960.10">
    <property type="entry name" value="VSR Endonuclease"/>
    <property type="match status" value="1"/>
</dbReference>
<dbReference type="Pfam" id="PF04480">
    <property type="entry name" value="DUF559"/>
    <property type="match status" value="1"/>
</dbReference>
<dbReference type="SUPFAM" id="SSF52980">
    <property type="entry name" value="Restriction endonuclease-like"/>
    <property type="match status" value="1"/>
</dbReference>
<reference evidence="2 3" key="1">
    <citation type="submission" date="2015-03" db="EMBL/GenBank/DDBJ databases">
        <authorList>
            <person name="Lepp D."/>
            <person name="Hassan Y.I."/>
            <person name="Li X.-Z."/>
            <person name="Zhou T."/>
        </authorList>
    </citation>
    <scope>NUCLEOTIDE SEQUENCE [LARGE SCALE GENOMIC DNA]</scope>
    <source>
        <strain evidence="2 3">E84</strain>
    </source>
</reference>
<dbReference type="PANTHER" id="PTHR38590:SF1">
    <property type="entry name" value="BLL0828 PROTEIN"/>
    <property type="match status" value="1"/>
</dbReference>
<proteinExistence type="predicted"/>
<organism evidence="2 3">
    <name type="scientific">Devosia epidermidihirudinis</name>
    <dbReference type="NCBI Taxonomy" id="1293439"/>
    <lineage>
        <taxon>Bacteria</taxon>
        <taxon>Pseudomonadati</taxon>
        <taxon>Pseudomonadota</taxon>
        <taxon>Alphaproteobacteria</taxon>
        <taxon>Hyphomicrobiales</taxon>
        <taxon>Devosiaceae</taxon>
        <taxon>Devosia</taxon>
    </lineage>
</organism>
<dbReference type="PANTHER" id="PTHR38590">
    <property type="entry name" value="BLL0828 PROTEIN"/>
    <property type="match status" value="1"/>
</dbReference>
<dbReference type="CDD" id="cd01038">
    <property type="entry name" value="Endonuclease_DUF559"/>
    <property type="match status" value="1"/>
</dbReference>
<accession>A0A0F5Q3W1</accession>
<evidence type="ECO:0000259" key="1">
    <source>
        <dbReference type="Pfam" id="PF04480"/>
    </source>
</evidence>
<protein>
    <recommendedName>
        <fullName evidence="1">DUF559 domain-containing protein</fullName>
    </recommendedName>
</protein>
<dbReference type="EMBL" id="LANJ01000046">
    <property type="protein sequence ID" value="KKC35326.1"/>
    <property type="molecule type" value="Genomic_DNA"/>
</dbReference>
<dbReference type="InterPro" id="IPR007569">
    <property type="entry name" value="DUF559"/>
</dbReference>
<dbReference type="OrthoDB" id="9798754at2"/>
<comment type="caution">
    <text evidence="2">The sequence shown here is derived from an EMBL/GenBank/DDBJ whole genome shotgun (WGS) entry which is preliminary data.</text>
</comment>
<dbReference type="InterPro" id="IPR047216">
    <property type="entry name" value="Endonuclease_DUF559_bact"/>
</dbReference>
<evidence type="ECO:0000313" key="3">
    <source>
        <dbReference type="Proteomes" id="UP000033411"/>
    </source>
</evidence>
<name>A0A0F5Q3W1_9HYPH</name>
<keyword evidence="3" id="KW-1185">Reference proteome</keyword>
<gene>
    <name evidence="2" type="ORF">WH87_17265</name>
</gene>
<dbReference type="AlphaFoldDB" id="A0A0F5Q3W1"/>
<evidence type="ECO:0000313" key="2">
    <source>
        <dbReference type="EMBL" id="KKC35326.1"/>
    </source>
</evidence>
<dbReference type="PATRIC" id="fig|1293439.3.peg.3522"/>